<dbReference type="Pfam" id="PF00293">
    <property type="entry name" value="NUDIX"/>
    <property type="match status" value="1"/>
</dbReference>
<dbReference type="PANTHER" id="PTHR43046:SF14">
    <property type="entry name" value="MUTT_NUDIX FAMILY PROTEIN"/>
    <property type="match status" value="1"/>
</dbReference>
<dbReference type="PROSITE" id="PS51462">
    <property type="entry name" value="NUDIX"/>
    <property type="match status" value="1"/>
</dbReference>
<dbReference type="RefSeq" id="WP_011590539.1">
    <property type="nucleotide sequence ID" value="NC_008261.1"/>
</dbReference>
<name>A0A0H2YR29_CLOP1</name>
<dbReference type="STRING" id="195103.CPF_1043"/>
<reference evidence="4 5" key="1">
    <citation type="journal article" date="2006" name="Genome Res.">
        <title>Skewed genomic variability in strains of the toxigenic bacterial pathogen, Clostridium perfringens.</title>
        <authorList>
            <person name="Myers G.S."/>
            <person name="Rasko D.A."/>
            <person name="Cheung J.K."/>
            <person name="Ravel J."/>
            <person name="Seshadri R."/>
            <person name="Deboy R.T."/>
            <person name="Ren Q."/>
            <person name="Varga J."/>
            <person name="Awad M.M."/>
            <person name="Brinkac L.M."/>
            <person name="Daugherty S.C."/>
            <person name="Haft D.H."/>
            <person name="Dodson R.J."/>
            <person name="Madupu R."/>
            <person name="Nelson W.C."/>
            <person name="Rosovitz M.J."/>
            <person name="Sullivan S.A."/>
            <person name="Khouri H."/>
            <person name="Dimitrov G.I."/>
            <person name="Watkins K.L."/>
            <person name="Mulligan S."/>
            <person name="Benton J."/>
            <person name="Radune D."/>
            <person name="Fisher D.J."/>
            <person name="Atkins H.S."/>
            <person name="Hiscox T."/>
            <person name="Jost B.H."/>
            <person name="Billington S.J."/>
            <person name="Songer J.G."/>
            <person name="McClane B.A."/>
            <person name="Titball R.W."/>
            <person name="Rood J.I."/>
            <person name="Melville S.B."/>
            <person name="Paulsen I.T."/>
        </authorList>
    </citation>
    <scope>NUCLEOTIDE SEQUENCE [LARGE SCALE GENOMIC DNA]</scope>
    <source>
        <strain evidence="5">ATCC 13124 / DSM 756 / JCM 1290 / NCIMB 6125 / NCTC 8237 / S 107 / Type A</strain>
    </source>
</reference>
<evidence type="ECO:0000256" key="1">
    <source>
        <dbReference type="ARBA" id="ARBA00001946"/>
    </source>
</evidence>
<comment type="cofactor">
    <cofactor evidence="1">
        <name>Mg(2+)</name>
        <dbReference type="ChEBI" id="CHEBI:18420"/>
    </cofactor>
</comment>
<dbReference type="KEGG" id="cpf:CPF_1043"/>
<dbReference type="CDD" id="cd04688">
    <property type="entry name" value="NUDIX_Hydrolase"/>
    <property type="match status" value="1"/>
</dbReference>
<dbReference type="GO" id="GO:0016787">
    <property type="term" value="F:hydrolase activity"/>
    <property type="evidence" value="ECO:0007669"/>
    <property type="project" value="UniProtKB-KW"/>
</dbReference>
<dbReference type="InterPro" id="IPR015797">
    <property type="entry name" value="NUDIX_hydrolase-like_dom_sf"/>
</dbReference>
<dbReference type="AlphaFoldDB" id="A0A0H2YR29"/>
<feature type="domain" description="Nudix hydrolase" evidence="3">
    <location>
        <begin position="13"/>
        <end position="149"/>
    </location>
</feature>
<dbReference type="HOGENOM" id="CLU_037162_18_6_9"/>
<dbReference type="EMBL" id="CP000246">
    <property type="protein sequence ID" value="ABG83358.1"/>
    <property type="molecule type" value="Genomic_DNA"/>
</dbReference>
<evidence type="ECO:0000256" key="2">
    <source>
        <dbReference type="ARBA" id="ARBA00022801"/>
    </source>
</evidence>
<dbReference type="Gene3D" id="3.90.79.10">
    <property type="entry name" value="Nucleoside Triphosphate Pyrophosphohydrolase"/>
    <property type="match status" value="1"/>
</dbReference>
<evidence type="ECO:0000259" key="3">
    <source>
        <dbReference type="PROSITE" id="PS51462"/>
    </source>
</evidence>
<proteinExistence type="predicted"/>
<evidence type="ECO:0000313" key="4">
    <source>
        <dbReference type="EMBL" id="ABG83358.1"/>
    </source>
</evidence>
<keyword evidence="2 4" id="KW-0378">Hydrolase</keyword>
<dbReference type="PaxDb" id="195103-CPF_1043"/>
<dbReference type="PANTHER" id="PTHR43046">
    <property type="entry name" value="GDP-MANNOSE MANNOSYL HYDROLASE"/>
    <property type="match status" value="1"/>
</dbReference>
<organism evidence="4 5">
    <name type="scientific">Clostridium perfringens (strain ATCC 13124 / DSM 756 / JCM 1290 / NCIMB 6125 / NCTC 8237 / Type A)</name>
    <dbReference type="NCBI Taxonomy" id="195103"/>
    <lineage>
        <taxon>Bacteria</taxon>
        <taxon>Bacillati</taxon>
        <taxon>Bacillota</taxon>
        <taxon>Clostridia</taxon>
        <taxon>Eubacteriales</taxon>
        <taxon>Clostridiaceae</taxon>
        <taxon>Clostridium</taxon>
    </lineage>
</organism>
<dbReference type="Proteomes" id="UP000001823">
    <property type="component" value="Chromosome"/>
</dbReference>
<gene>
    <name evidence="4" type="ordered locus">CPF_1043</name>
</gene>
<dbReference type="InterPro" id="IPR000086">
    <property type="entry name" value="NUDIX_hydrolase_dom"/>
</dbReference>
<keyword evidence="5" id="KW-1185">Reference proteome</keyword>
<dbReference type="InterPro" id="IPR020084">
    <property type="entry name" value="NUDIX_hydrolase_CS"/>
</dbReference>
<dbReference type="SUPFAM" id="SSF55811">
    <property type="entry name" value="Nudix"/>
    <property type="match status" value="1"/>
</dbReference>
<dbReference type="PROSITE" id="PS00893">
    <property type="entry name" value="NUDIX_BOX"/>
    <property type="match status" value="1"/>
</dbReference>
<evidence type="ECO:0000313" key="5">
    <source>
        <dbReference type="Proteomes" id="UP000001823"/>
    </source>
</evidence>
<sequence length="159" mass="18765">MEYDCGFVKESNWFRYRAGAIIIEDGAVLFASNEREDYYYSIGGGVHMGESAEEAVKREVFEETGVEYEVDRLVFIHENFFKGDGSLEGKNCHEICFYFLMKPRGTRNLNSNSYTSEVKEIMYWIPIEELSNYRAYPTFFREKLTNLKNEIEHIVTYEY</sequence>
<protein>
    <submittedName>
        <fullName evidence="4">Hydrolase, NUDIX family</fullName>
    </submittedName>
</protein>
<dbReference type="eggNOG" id="COG1051">
    <property type="taxonomic scope" value="Bacteria"/>
</dbReference>
<accession>A0A0H2YR29</accession>